<keyword evidence="2" id="KW-0378">Hydrolase</keyword>
<dbReference type="OrthoDB" id="135231at2"/>
<dbReference type="EMBL" id="SLXD01000001">
    <property type="protein sequence ID" value="TCP05644.1"/>
    <property type="molecule type" value="Genomic_DNA"/>
</dbReference>
<protein>
    <submittedName>
        <fullName evidence="2">Alpha-beta hydrolase superfamily lysophospholipase</fullName>
    </submittedName>
</protein>
<dbReference type="SUPFAM" id="SSF53474">
    <property type="entry name" value="alpha/beta-Hydrolases"/>
    <property type="match status" value="1"/>
</dbReference>
<evidence type="ECO:0000313" key="2">
    <source>
        <dbReference type="EMBL" id="TCP05644.1"/>
    </source>
</evidence>
<dbReference type="AlphaFoldDB" id="A0A4R2MLF1"/>
<comment type="caution">
    <text evidence="2">The sequence shown here is derived from an EMBL/GenBank/DDBJ whole genome shotgun (WGS) entry which is preliminary data.</text>
</comment>
<reference evidence="2 3" key="1">
    <citation type="submission" date="2019-03" db="EMBL/GenBank/DDBJ databases">
        <title>Genomic Encyclopedia of Type Strains, Phase IV (KMG-IV): sequencing the most valuable type-strain genomes for metagenomic binning, comparative biology and taxonomic classification.</title>
        <authorList>
            <person name="Goeker M."/>
        </authorList>
    </citation>
    <scope>NUCLEOTIDE SEQUENCE [LARGE SCALE GENOMIC DNA]</scope>
    <source>
        <strain evidence="2 3">DSM 1709</strain>
    </source>
</reference>
<dbReference type="InterPro" id="IPR029058">
    <property type="entry name" value="AB_hydrolase_fold"/>
</dbReference>
<dbReference type="PANTHER" id="PTHR43689">
    <property type="entry name" value="HYDROLASE"/>
    <property type="match status" value="1"/>
</dbReference>
<accession>A0A4R2MLF1</accession>
<dbReference type="RefSeq" id="WP_132644630.1">
    <property type="nucleotide sequence ID" value="NZ_CP181386.1"/>
</dbReference>
<organism evidence="2 3">
    <name type="scientific">Rubrivivax gelatinosus</name>
    <name type="common">Rhodocyclus gelatinosus</name>
    <name type="synonym">Rhodopseudomonas gelatinosa</name>
    <dbReference type="NCBI Taxonomy" id="28068"/>
    <lineage>
        <taxon>Bacteria</taxon>
        <taxon>Pseudomonadati</taxon>
        <taxon>Pseudomonadota</taxon>
        <taxon>Betaproteobacteria</taxon>
        <taxon>Burkholderiales</taxon>
        <taxon>Sphaerotilaceae</taxon>
        <taxon>Rubrivivax</taxon>
    </lineage>
</organism>
<dbReference type="Proteomes" id="UP000295106">
    <property type="component" value="Unassembled WGS sequence"/>
</dbReference>
<dbReference type="Gene3D" id="3.40.50.1820">
    <property type="entry name" value="alpha/beta hydrolase"/>
    <property type="match status" value="1"/>
</dbReference>
<sequence length="279" mass="30929">MREGTSFSELDFDGRRVRIEWREIGRDAPPGTPWLVFLHEGLGSAAAWRDFPDRLCAALGWRGLVYSRPGYGRSTPRPADEHWDAGYLHRQAQALLPALLADRGLDPAREPLWLFGHSDGATIALLHAAAFPGVAAGAVIVAPHLWVEDVTLAGLRGARRAYVDGDLRPRLARWHDDPDSAFWGWNGVWLDERFHGWSIVEEVGAIRCPLLAVQGDRDDYGTLEQIRTVARQVPGTVLLELPGCGHVPHRERPRELIAAVASFVARSADPPQSAQHWCT</sequence>
<feature type="domain" description="AB hydrolase-1" evidence="1">
    <location>
        <begin position="35"/>
        <end position="259"/>
    </location>
</feature>
<dbReference type="Pfam" id="PF12697">
    <property type="entry name" value="Abhydrolase_6"/>
    <property type="match status" value="1"/>
</dbReference>
<proteinExistence type="predicted"/>
<name>A0A4R2MLF1_RUBGE</name>
<dbReference type="GeneID" id="99687243"/>
<evidence type="ECO:0000313" key="3">
    <source>
        <dbReference type="Proteomes" id="UP000295106"/>
    </source>
</evidence>
<dbReference type="GO" id="GO:0016787">
    <property type="term" value="F:hydrolase activity"/>
    <property type="evidence" value="ECO:0007669"/>
    <property type="project" value="UniProtKB-KW"/>
</dbReference>
<evidence type="ECO:0000259" key="1">
    <source>
        <dbReference type="Pfam" id="PF12697"/>
    </source>
</evidence>
<dbReference type="InterPro" id="IPR000073">
    <property type="entry name" value="AB_hydrolase_1"/>
</dbReference>
<dbReference type="PANTHER" id="PTHR43689:SF8">
    <property type="entry name" value="ALPHA_BETA-HYDROLASES SUPERFAMILY PROTEIN"/>
    <property type="match status" value="1"/>
</dbReference>
<gene>
    <name evidence="2" type="ORF">EV684_101516</name>
</gene>